<dbReference type="Proteomes" id="UP000525652">
    <property type="component" value="Unassembled WGS sequence"/>
</dbReference>
<proteinExistence type="predicted"/>
<accession>A0A7X1E6Y0</accession>
<dbReference type="EMBL" id="JACHVA010000118">
    <property type="protein sequence ID" value="MBC2603112.1"/>
    <property type="molecule type" value="Genomic_DNA"/>
</dbReference>
<keyword evidence="2" id="KW-1185">Reference proteome</keyword>
<evidence type="ECO:0000313" key="1">
    <source>
        <dbReference type="EMBL" id="MBC2603112.1"/>
    </source>
</evidence>
<organism evidence="1 2">
    <name type="scientific">Puniceicoccus vermicola</name>
    <dbReference type="NCBI Taxonomy" id="388746"/>
    <lineage>
        <taxon>Bacteria</taxon>
        <taxon>Pseudomonadati</taxon>
        <taxon>Verrucomicrobiota</taxon>
        <taxon>Opitutia</taxon>
        <taxon>Puniceicoccales</taxon>
        <taxon>Puniceicoccaceae</taxon>
        <taxon>Puniceicoccus</taxon>
    </lineage>
</organism>
<evidence type="ECO:0000313" key="2">
    <source>
        <dbReference type="Proteomes" id="UP000525652"/>
    </source>
</evidence>
<dbReference type="RefSeq" id="WP_185693753.1">
    <property type="nucleotide sequence ID" value="NZ_JACHVA010000118.1"/>
</dbReference>
<name>A0A7X1E6Y0_9BACT</name>
<protein>
    <submittedName>
        <fullName evidence="1">Uncharacterized protein</fullName>
    </submittedName>
</protein>
<comment type="caution">
    <text evidence="1">The sequence shown here is derived from an EMBL/GenBank/DDBJ whole genome shotgun (WGS) entry which is preliminary data.</text>
</comment>
<gene>
    <name evidence="1" type="ORF">H5P30_15115</name>
</gene>
<dbReference type="AlphaFoldDB" id="A0A7X1E6Y0"/>
<reference evidence="1 2" key="1">
    <citation type="submission" date="2020-07" db="EMBL/GenBank/DDBJ databases">
        <authorList>
            <person name="Feng X."/>
        </authorList>
    </citation>
    <scope>NUCLEOTIDE SEQUENCE [LARGE SCALE GENOMIC DNA]</scope>
    <source>
        <strain evidence="1 2">JCM14086</strain>
    </source>
</reference>
<sequence>MDEEVKELQENLKEKESQQELFEKKVFLIGELHTRRALLANRLGRVKSESMMRHDDVEHEARKEAEELGEEMAGISKSITDFRPKSLDDLKSFQTSTLERFDEMEKKIAVAESKLS</sequence>